<keyword evidence="1" id="KW-0645">Protease</keyword>
<dbReference type="NCBIfam" id="NF005914">
    <property type="entry name" value="PRK07907.1"/>
    <property type="match status" value="1"/>
</dbReference>
<comment type="caution">
    <text evidence="6">The sequence shown here is derived from an EMBL/GenBank/DDBJ whole genome shotgun (WGS) entry which is preliminary data.</text>
</comment>
<evidence type="ECO:0000256" key="1">
    <source>
        <dbReference type="ARBA" id="ARBA00022670"/>
    </source>
</evidence>
<feature type="region of interest" description="Disordered" evidence="4">
    <location>
        <begin position="1"/>
        <end position="28"/>
    </location>
</feature>
<dbReference type="GO" id="GO:0008233">
    <property type="term" value="F:peptidase activity"/>
    <property type="evidence" value="ECO:0007669"/>
    <property type="project" value="UniProtKB-KW"/>
</dbReference>
<dbReference type="AlphaFoldDB" id="A0A6H9WMY2"/>
<keyword evidence="3 6" id="KW-0378">Hydrolase</keyword>
<dbReference type="InterPro" id="IPR002933">
    <property type="entry name" value="Peptidase_M20"/>
</dbReference>
<evidence type="ECO:0000313" key="6">
    <source>
        <dbReference type="EMBL" id="KAB1650236.1"/>
    </source>
</evidence>
<dbReference type="Pfam" id="PF07687">
    <property type="entry name" value="M20_dimer"/>
    <property type="match status" value="1"/>
</dbReference>
<dbReference type="InterPro" id="IPR011650">
    <property type="entry name" value="Peptidase_M20_dimer"/>
</dbReference>
<dbReference type="EMBL" id="WBJY01000001">
    <property type="protein sequence ID" value="KAB1650236.1"/>
    <property type="molecule type" value="Genomic_DNA"/>
</dbReference>
<protein>
    <submittedName>
        <fullName evidence="6">M20/M25/M40 family metallo-hydrolase</fullName>
    </submittedName>
</protein>
<keyword evidence="7" id="KW-1185">Reference proteome</keyword>
<organism evidence="6 7">
    <name type="scientific">Pseudoclavibacter endophyticus</name>
    <dbReference type="NCBI Taxonomy" id="1778590"/>
    <lineage>
        <taxon>Bacteria</taxon>
        <taxon>Bacillati</taxon>
        <taxon>Actinomycetota</taxon>
        <taxon>Actinomycetes</taxon>
        <taxon>Micrococcales</taxon>
        <taxon>Microbacteriaceae</taxon>
        <taxon>Pseudoclavibacter</taxon>
    </lineage>
</organism>
<dbReference type="PANTHER" id="PTHR43270">
    <property type="entry name" value="BETA-ALA-HIS DIPEPTIDASE"/>
    <property type="match status" value="1"/>
</dbReference>
<dbReference type="OrthoDB" id="9761532at2"/>
<evidence type="ECO:0000256" key="2">
    <source>
        <dbReference type="ARBA" id="ARBA00022723"/>
    </source>
</evidence>
<feature type="domain" description="Peptidase M20 dimerisation" evidence="5">
    <location>
        <begin position="241"/>
        <end position="389"/>
    </location>
</feature>
<dbReference type="PANTHER" id="PTHR43270:SF12">
    <property type="entry name" value="SUCCINYL-DIAMINOPIMELATE DESUCCINYLASE"/>
    <property type="match status" value="1"/>
</dbReference>
<evidence type="ECO:0000259" key="5">
    <source>
        <dbReference type="Pfam" id="PF07687"/>
    </source>
</evidence>
<name>A0A6H9WMY2_9MICO</name>
<dbReference type="InterPro" id="IPR051458">
    <property type="entry name" value="Cyt/Met_Dipeptidase"/>
</dbReference>
<gene>
    <name evidence="6" type="ORF">F8O04_08590</name>
</gene>
<evidence type="ECO:0000256" key="3">
    <source>
        <dbReference type="ARBA" id="ARBA00022801"/>
    </source>
</evidence>
<proteinExistence type="predicted"/>
<reference evidence="6 7" key="1">
    <citation type="submission" date="2019-09" db="EMBL/GenBank/DDBJ databases">
        <title>Phylogeny of genus Pseudoclavibacter and closely related genus.</title>
        <authorList>
            <person name="Li Y."/>
        </authorList>
    </citation>
    <scope>NUCLEOTIDE SEQUENCE [LARGE SCALE GENOMIC DNA]</scope>
    <source>
        <strain evidence="6 7">EGI 60007</strain>
    </source>
</reference>
<evidence type="ECO:0000256" key="4">
    <source>
        <dbReference type="SAM" id="MobiDB-lite"/>
    </source>
</evidence>
<dbReference type="Gene3D" id="3.40.630.10">
    <property type="entry name" value="Zn peptidases"/>
    <property type="match status" value="1"/>
</dbReference>
<sequence>MQQPTTPDASDPATVAAGRETARDDRTGALVGDRDDVALERDLGERVDLLFPSAVARLAELVRIPSVSWASFDPEHVERSAARVAEIVRALGVFERVDVLRSNRADGTPGQPAVVAVRPAPDGAPTVLLYAHHDVQPPGDEDGWRTPAFEPTVVGDRLYGRGASDDKAGIALHLAAIEALRDVTGGDLPLGLALFIEGEEEDGSPSFDRFLADHGDALRADAIIVADSENPSVSTPGLTVSLRGNITFRLTVRTLEHAWHSGMFGGAVPDAVLAMVRTLDSLWGPDGGVAVAGLTAREGADPGIEGDERRIVEAGLHGAATPIGRGSVRDRTANQPAITVTGIDAPSVATASNTLVPSVSARVSVRVAPGQDADAARDAVVAHLRAHAPFGATVEMSEFDIGQGFLVDHGTPAVTTMLDAMRDTWGSEPALVGIGGSIPFIASLVERYPDAQILVTGVEDPATMAHSPNESQHLGVLRRATQAEARFLLRFGRGVAER</sequence>
<dbReference type="SUPFAM" id="SSF53187">
    <property type="entry name" value="Zn-dependent exopeptidases"/>
    <property type="match status" value="1"/>
</dbReference>
<dbReference type="GO" id="GO:0006508">
    <property type="term" value="P:proteolysis"/>
    <property type="evidence" value="ECO:0007669"/>
    <property type="project" value="UniProtKB-KW"/>
</dbReference>
<dbReference type="Pfam" id="PF01546">
    <property type="entry name" value="Peptidase_M20"/>
    <property type="match status" value="1"/>
</dbReference>
<accession>A0A6H9WMY2</accession>
<evidence type="ECO:0000313" key="7">
    <source>
        <dbReference type="Proteomes" id="UP000431744"/>
    </source>
</evidence>
<dbReference type="Gene3D" id="3.30.70.360">
    <property type="match status" value="1"/>
</dbReference>
<dbReference type="RefSeq" id="WP_158028820.1">
    <property type="nucleotide sequence ID" value="NZ_BMHG01000001.1"/>
</dbReference>
<keyword evidence="2" id="KW-0479">Metal-binding</keyword>
<dbReference type="Proteomes" id="UP000431744">
    <property type="component" value="Unassembled WGS sequence"/>
</dbReference>
<dbReference type="GO" id="GO:0046872">
    <property type="term" value="F:metal ion binding"/>
    <property type="evidence" value="ECO:0007669"/>
    <property type="project" value="UniProtKB-KW"/>
</dbReference>